<dbReference type="Gene3D" id="3.40.390.10">
    <property type="entry name" value="Collagenase (Catalytic Domain)"/>
    <property type="match status" value="1"/>
</dbReference>
<dbReference type="EMBL" id="MU006787">
    <property type="protein sequence ID" value="KAF2639204.1"/>
    <property type="molecule type" value="Genomic_DNA"/>
</dbReference>
<dbReference type="InterPro" id="IPR024079">
    <property type="entry name" value="MetalloPept_cat_dom_sf"/>
</dbReference>
<dbReference type="AlphaFoldDB" id="A0A6A6RZ26"/>
<evidence type="ECO:0000313" key="2">
    <source>
        <dbReference type="Proteomes" id="UP000799753"/>
    </source>
</evidence>
<proteinExistence type="predicted"/>
<dbReference type="Proteomes" id="UP000799753">
    <property type="component" value="Unassembled WGS sequence"/>
</dbReference>
<dbReference type="GO" id="GO:0008237">
    <property type="term" value="F:metallopeptidase activity"/>
    <property type="evidence" value="ECO:0007669"/>
    <property type="project" value="InterPro"/>
</dbReference>
<accession>A0A6A6RZ26</accession>
<keyword evidence="2" id="KW-1185">Reference proteome</keyword>
<evidence type="ECO:0000313" key="1">
    <source>
        <dbReference type="EMBL" id="KAF2639204.1"/>
    </source>
</evidence>
<name>A0A6A6RZ26_9PLEO</name>
<sequence length="332" mass="36820">MLIAHALAAPAPKAKSTGFIDEDRKTENLNFAASLTGGESCSDKQLKHIKAGFADMNELFASAQTPDFSQAAELEFFGRPARIQNYTDLITSNLERAMQYGNMKGGNGTQMPDIHVRCDDPNDMCTATGKKDAQHMLYNIGNEPHINFCKTYFDLDSLEEMVDERKDDGGSKRLILGKYYNRGAAWARMAMHITEVGQAVVATATQNRDQNATSEWIISYSRGSMNTSVLAGVQDGKPDTNGPNNIRELKYAYGVTRSKLLASLSTQNPYDATNNAENYALYALSRYVMAKKGFFPNMPIMDFGNDIAVMTNEMIQDGDKKKHMCFEMSDVL</sequence>
<organism evidence="1 2">
    <name type="scientific">Massarina eburnea CBS 473.64</name>
    <dbReference type="NCBI Taxonomy" id="1395130"/>
    <lineage>
        <taxon>Eukaryota</taxon>
        <taxon>Fungi</taxon>
        <taxon>Dikarya</taxon>
        <taxon>Ascomycota</taxon>
        <taxon>Pezizomycotina</taxon>
        <taxon>Dothideomycetes</taxon>
        <taxon>Pleosporomycetidae</taxon>
        <taxon>Pleosporales</taxon>
        <taxon>Massarineae</taxon>
        <taxon>Massarinaceae</taxon>
        <taxon>Massarina</taxon>
    </lineage>
</organism>
<protein>
    <submittedName>
        <fullName evidence="1">Uncharacterized protein</fullName>
    </submittedName>
</protein>
<reference evidence="1" key="1">
    <citation type="journal article" date="2020" name="Stud. Mycol.">
        <title>101 Dothideomycetes genomes: a test case for predicting lifestyles and emergence of pathogens.</title>
        <authorList>
            <person name="Haridas S."/>
            <person name="Albert R."/>
            <person name="Binder M."/>
            <person name="Bloem J."/>
            <person name="Labutti K."/>
            <person name="Salamov A."/>
            <person name="Andreopoulos B."/>
            <person name="Baker S."/>
            <person name="Barry K."/>
            <person name="Bills G."/>
            <person name="Bluhm B."/>
            <person name="Cannon C."/>
            <person name="Castanera R."/>
            <person name="Culley D."/>
            <person name="Daum C."/>
            <person name="Ezra D."/>
            <person name="Gonzalez J."/>
            <person name="Henrissat B."/>
            <person name="Kuo A."/>
            <person name="Liang C."/>
            <person name="Lipzen A."/>
            <person name="Lutzoni F."/>
            <person name="Magnuson J."/>
            <person name="Mondo S."/>
            <person name="Nolan M."/>
            <person name="Ohm R."/>
            <person name="Pangilinan J."/>
            <person name="Park H.-J."/>
            <person name="Ramirez L."/>
            <person name="Alfaro M."/>
            <person name="Sun H."/>
            <person name="Tritt A."/>
            <person name="Yoshinaga Y."/>
            <person name="Zwiers L.-H."/>
            <person name="Turgeon B."/>
            <person name="Goodwin S."/>
            <person name="Spatafora J."/>
            <person name="Crous P."/>
            <person name="Grigoriev I."/>
        </authorList>
    </citation>
    <scope>NUCLEOTIDE SEQUENCE</scope>
    <source>
        <strain evidence="1">CBS 473.64</strain>
    </source>
</reference>
<dbReference type="OrthoDB" id="1896086at2759"/>
<gene>
    <name evidence="1" type="ORF">P280DRAFT_402817</name>
</gene>